<gene>
    <name evidence="3" type="ORF">FC49_GL000613</name>
</gene>
<dbReference type="EMBL" id="AZGE01000018">
    <property type="protein sequence ID" value="KRM14957.1"/>
    <property type="molecule type" value="Genomic_DNA"/>
</dbReference>
<accession>A0A0R1WBC2</accession>
<dbReference type="PATRIC" id="fig|1423779.3.peg.622"/>
<dbReference type="RefSeq" id="WP_003712651.1">
    <property type="nucleotide sequence ID" value="NZ_AZGE01000018.1"/>
</dbReference>
<dbReference type="Proteomes" id="UP000050973">
    <property type="component" value="Unassembled WGS sequence"/>
</dbReference>
<organism evidence="3 4">
    <name type="scientific">Limosilactobacillus oris DSM 4864</name>
    <dbReference type="NCBI Taxonomy" id="1423779"/>
    <lineage>
        <taxon>Bacteria</taxon>
        <taxon>Bacillati</taxon>
        <taxon>Bacillota</taxon>
        <taxon>Bacilli</taxon>
        <taxon>Lactobacillales</taxon>
        <taxon>Lactobacillaceae</taxon>
        <taxon>Limosilactobacillus</taxon>
    </lineage>
</organism>
<evidence type="ECO:0000256" key="1">
    <source>
        <dbReference type="SAM" id="MobiDB-lite"/>
    </source>
</evidence>
<evidence type="ECO:0000313" key="3">
    <source>
        <dbReference type="EMBL" id="KRM14957.1"/>
    </source>
</evidence>
<feature type="transmembrane region" description="Helical" evidence="2">
    <location>
        <begin position="73"/>
        <end position="94"/>
    </location>
</feature>
<feature type="region of interest" description="Disordered" evidence="1">
    <location>
        <begin position="1"/>
        <end position="59"/>
    </location>
</feature>
<keyword evidence="2" id="KW-0472">Membrane</keyword>
<keyword evidence="2" id="KW-0812">Transmembrane</keyword>
<sequence>MTADNKQSFDEQPLSRREYREQLARQQRQGTSARPADTEPPLQDSPEMGRRQFASEHQQLTAEQKTAVLRRKLNIAIVALLAAIIVVYLILFFVG</sequence>
<proteinExistence type="predicted"/>
<reference evidence="3 4" key="1">
    <citation type="journal article" date="2015" name="Genome Announc.">
        <title>Expanding the biotechnology potential of lactobacilli through comparative genomics of 213 strains and associated genera.</title>
        <authorList>
            <person name="Sun Z."/>
            <person name="Harris H.M."/>
            <person name="McCann A."/>
            <person name="Guo C."/>
            <person name="Argimon S."/>
            <person name="Zhang W."/>
            <person name="Yang X."/>
            <person name="Jeffery I.B."/>
            <person name="Cooney J.C."/>
            <person name="Kagawa T.F."/>
            <person name="Liu W."/>
            <person name="Song Y."/>
            <person name="Salvetti E."/>
            <person name="Wrobel A."/>
            <person name="Rasinkangas P."/>
            <person name="Parkhill J."/>
            <person name="Rea M.C."/>
            <person name="O'Sullivan O."/>
            <person name="Ritari J."/>
            <person name="Douillard F.P."/>
            <person name="Paul Ross R."/>
            <person name="Yang R."/>
            <person name="Briner A.E."/>
            <person name="Felis G.E."/>
            <person name="de Vos W.M."/>
            <person name="Barrangou R."/>
            <person name="Klaenhammer T.R."/>
            <person name="Caufield P.W."/>
            <person name="Cui Y."/>
            <person name="Zhang H."/>
            <person name="O'Toole P.W."/>
        </authorList>
    </citation>
    <scope>NUCLEOTIDE SEQUENCE [LARGE SCALE GENOMIC DNA]</scope>
    <source>
        <strain evidence="3 4">DSM 4864</strain>
    </source>
</reference>
<evidence type="ECO:0000313" key="4">
    <source>
        <dbReference type="Proteomes" id="UP000050973"/>
    </source>
</evidence>
<feature type="compositionally biased region" description="Basic and acidic residues" evidence="1">
    <location>
        <begin position="7"/>
        <end position="23"/>
    </location>
</feature>
<name>A0A0R1WBC2_9LACO</name>
<keyword evidence="2" id="KW-1133">Transmembrane helix</keyword>
<dbReference type="AlphaFoldDB" id="A0A0R1WBC2"/>
<protein>
    <submittedName>
        <fullName evidence="3">Uncharacterized protein</fullName>
    </submittedName>
</protein>
<comment type="caution">
    <text evidence="3">The sequence shown here is derived from an EMBL/GenBank/DDBJ whole genome shotgun (WGS) entry which is preliminary data.</text>
</comment>
<evidence type="ECO:0000256" key="2">
    <source>
        <dbReference type="SAM" id="Phobius"/>
    </source>
</evidence>